<gene>
    <name evidence="3" type="ORF">E1809_20190</name>
</gene>
<comment type="caution">
    <text evidence="3">The sequence shown here is derived from an EMBL/GenBank/DDBJ whole genome shotgun (WGS) entry which is preliminary data.</text>
</comment>
<reference evidence="3 4" key="1">
    <citation type="submission" date="2019-03" db="EMBL/GenBank/DDBJ databases">
        <title>Whole genome sequence of Arthrobacter sp JH1-1.</title>
        <authorList>
            <person name="Trinh H.N."/>
        </authorList>
    </citation>
    <scope>NUCLEOTIDE SEQUENCE [LARGE SCALE GENOMIC DNA]</scope>
    <source>
        <strain evidence="3 4">JH1-1</strain>
    </source>
</reference>
<dbReference type="AlphaFoldDB" id="A0A4R5K929"/>
<dbReference type="SUPFAM" id="SSF160113">
    <property type="entry name" value="YegP-like"/>
    <property type="match status" value="1"/>
</dbReference>
<protein>
    <submittedName>
        <fullName evidence="3">DUF1508 domain-containing protein</fullName>
    </submittedName>
</protein>
<dbReference type="OrthoDB" id="4951197at2"/>
<keyword evidence="4" id="KW-1185">Reference proteome</keyword>
<dbReference type="RefSeq" id="WP_133206036.1">
    <property type="nucleotide sequence ID" value="NZ_SMRU01000028.1"/>
</dbReference>
<dbReference type="Gene3D" id="2.30.29.80">
    <property type="match status" value="1"/>
</dbReference>
<feature type="region of interest" description="Disordered" evidence="1">
    <location>
        <begin position="66"/>
        <end position="90"/>
    </location>
</feature>
<accession>A0A4R5K929</accession>
<organism evidence="3 4">
    <name type="scientific">Arthrobacter terricola</name>
    <dbReference type="NCBI Taxonomy" id="2547396"/>
    <lineage>
        <taxon>Bacteria</taxon>
        <taxon>Bacillati</taxon>
        <taxon>Actinomycetota</taxon>
        <taxon>Actinomycetes</taxon>
        <taxon>Micrococcales</taxon>
        <taxon>Micrococcaceae</taxon>
        <taxon>Arthrobacter</taxon>
    </lineage>
</organism>
<evidence type="ECO:0000313" key="4">
    <source>
        <dbReference type="Proteomes" id="UP000295511"/>
    </source>
</evidence>
<feature type="compositionally biased region" description="Basic and acidic residues" evidence="1">
    <location>
        <begin position="79"/>
        <end position="90"/>
    </location>
</feature>
<dbReference type="InterPro" id="IPR010879">
    <property type="entry name" value="DUF1508"/>
</dbReference>
<dbReference type="Proteomes" id="UP000295511">
    <property type="component" value="Unassembled WGS sequence"/>
</dbReference>
<evidence type="ECO:0000313" key="3">
    <source>
        <dbReference type="EMBL" id="TDF91643.1"/>
    </source>
</evidence>
<proteinExistence type="predicted"/>
<name>A0A4R5K929_9MICC</name>
<evidence type="ECO:0000259" key="2">
    <source>
        <dbReference type="Pfam" id="PF07411"/>
    </source>
</evidence>
<feature type="domain" description="DUF1508" evidence="2">
    <location>
        <begin position="12"/>
        <end position="57"/>
    </location>
</feature>
<dbReference type="InterPro" id="IPR036913">
    <property type="entry name" value="YegP-like_sf"/>
</dbReference>
<dbReference type="Pfam" id="PF07411">
    <property type="entry name" value="DUF1508"/>
    <property type="match status" value="1"/>
</dbReference>
<sequence length="90" mass="9677">MAGYFELMDAPDGGYRVALVDSEDYLVAMSVTFPDGAAAAKGIANIREIAGTATVRDNRHGHDELATHRKRHAASAQHGKIERSRKAAGR</sequence>
<dbReference type="EMBL" id="SMRU01000028">
    <property type="protein sequence ID" value="TDF91643.1"/>
    <property type="molecule type" value="Genomic_DNA"/>
</dbReference>
<evidence type="ECO:0000256" key="1">
    <source>
        <dbReference type="SAM" id="MobiDB-lite"/>
    </source>
</evidence>